<evidence type="ECO:0000313" key="3">
    <source>
        <dbReference type="EMBL" id="KIW35068.1"/>
    </source>
</evidence>
<keyword evidence="4" id="KW-1185">Reference proteome</keyword>
<feature type="transmembrane region" description="Helical" evidence="2">
    <location>
        <begin position="15"/>
        <end position="34"/>
    </location>
</feature>
<dbReference type="RefSeq" id="XP_016255284.1">
    <property type="nucleotide sequence ID" value="XM_016388356.1"/>
</dbReference>
<organism evidence="3 4">
    <name type="scientific">Cladophialophora immunda</name>
    <dbReference type="NCBI Taxonomy" id="569365"/>
    <lineage>
        <taxon>Eukaryota</taxon>
        <taxon>Fungi</taxon>
        <taxon>Dikarya</taxon>
        <taxon>Ascomycota</taxon>
        <taxon>Pezizomycotina</taxon>
        <taxon>Eurotiomycetes</taxon>
        <taxon>Chaetothyriomycetidae</taxon>
        <taxon>Chaetothyriales</taxon>
        <taxon>Herpotrichiellaceae</taxon>
        <taxon>Cladophialophora</taxon>
    </lineage>
</organism>
<feature type="region of interest" description="Disordered" evidence="1">
    <location>
        <begin position="82"/>
        <end position="123"/>
    </location>
</feature>
<gene>
    <name evidence="3" type="ORF">PV07_01788</name>
</gene>
<evidence type="ECO:0000313" key="4">
    <source>
        <dbReference type="Proteomes" id="UP000054466"/>
    </source>
</evidence>
<evidence type="ECO:0000256" key="2">
    <source>
        <dbReference type="SAM" id="Phobius"/>
    </source>
</evidence>
<dbReference type="AlphaFoldDB" id="A0A0D2CVE0"/>
<keyword evidence="2" id="KW-1133">Transmembrane helix</keyword>
<name>A0A0D2CVE0_9EURO</name>
<evidence type="ECO:0000256" key="1">
    <source>
        <dbReference type="SAM" id="MobiDB-lite"/>
    </source>
</evidence>
<reference evidence="3 4" key="1">
    <citation type="submission" date="2015-01" db="EMBL/GenBank/DDBJ databases">
        <title>The Genome Sequence of Cladophialophora immunda CBS83496.</title>
        <authorList>
            <consortium name="The Broad Institute Genomics Platform"/>
            <person name="Cuomo C."/>
            <person name="de Hoog S."/>
            <person name="Gorbushina A."/>
            <person name="Stielow B."/>
            <person name="Teixiera M."/>
            <person name="Abouelleil A."/>
            <person name="Chapman S.B."/>
            <person name="Priest M."/>
            <person name="Young S.K."/>
            <person name="Wortman J."/>
            <person name="Nusbaum C."/>
            <person name="Birren B."/>
        </authorList>
    </citation>
    <scope>NUCLEOTIDE SEQUENCE [LARGE SCALE GENOMIC DNA]</scope>
    <source>
        <strain evidence="3 4">CBS 83496</strain>
    </source>
</reference>
<dbReference type="OrthoDB" id="4158898at2759"/>
<sequence>MGVPAWLDDSRNPGVWIVAIYPLLIFLLALVCHFQMQDFVESFPLAPDDAAATKESQTSDIGDTSSMEYDLIPPGGASIVTEQTDPAGGINPTAEVPEARVPPCRDESSGHTSVGKTEGVSRPKQSKYTKGVLIYGLQILLAHRLGALATRRVQETHSIADKVLGLLAMTVVTLLVLTSLGHLETPRSWGMSNSEAIGLLWGNFLDALRGSVSGSFRKSSWLARHSSFAGVGPPNGVKLRELSQPSRDASSTLTNFNSPTYFISPRSCNLLPQNAANLLLIQQLRFVVKNPCLRRSPYDFQALLGLAKGKDTTEPRDTIFALLGIWKELRHPDLLEVDHAITTCKLYMRVCQVLYDYTGTVNFLNLVEERSHRKGRPGFGAT</sequence>
<dbReference type="VEuPathDB" id="FungiDB:PV07_01788"/>
<accession>A0A0D2CVE0</accession>
<dbReference type="GeneID" id="27340982"/>
<dbReference type="HOGENOM" id="CLU_723616_0_0_1"/>
<dbReference type="EMBL" id="KN847040">
    <property type="protein sequence ID" value="KIW35068.1"/>
    <property type="molecule type" value="Genomic_DNA"/>
</dbReference>
<proteinExistence type="predicted"/>
<keyword evidence="2" id="KW-0812">Transmembrane</keyword>
<protein>
    <submittedName>
        <fullName evidence="3">Uncharacterized protein</fullName>
    </submittedName>
</protein>
<feature type="transmembrane region" description="Helical" evidence="2">
    <location>
        <begin position="163"/>
        <end position="183"/>
    </location>
</feature>
<dbReference type="Proteomes" id="UP000054466">
    <property type="component" value="Unassembled WGS sequence"/>
</dbReference>
<keyword evidence="2" id="KW-0472">Membrane</keyword>